<dbReference type="CDD" id="cd16913">
    <property type="entry name" value="YkuD_like"/>
    <property type="match status" value="1"/>
</dbReference>
<dbReference type="InterPro" id="IPR005490">
    <property type="entry name" value="LD_TPept_cat_dom"/>
</dbReference>
<reference evidence="10 11" key="1">
    <citation type="submission" date="2024-12" db="EMBL/GenBank/DDBJ databases">
        <authorList>
            <person name="Hu S."/>
        </authorList>
    </citation>
    <scope>NUCLEOTIDE SEQUENCE [LARGE SCALE GENOMIC DNA]</scope>
    <source>
        <strain evidence="10 11">P-25</strain>
    </source>
</reference>
<protein>
    <submittedName>
        <fullName evidence="10">Murein L,D-transpeptidase family protein</fullName>
        <ecNumber evidence="10">2.-.-.-</ecNumber>
    </submittedName>
</protein>
<keyword evidence="8" id="KW-0812">Transmembrane</keyword>
<keyword evidence="3 10" id="KW-0808">Transferase</keyword>
<evidence type="ECO:0000313" key="10">
    <source>
        <dbReference type="EMBL" id="MFN0291179.1"/>
    </source>
</evidence>
<evidence type="ECO:0000259" key="9">
    <source>
        <dbReference type="PROSITE" id="PS52029"/>
    </source>
</evidence>
<comment type="similarity">
    <text evidence="2">Belongs to the YkuD family.</text>
</comment>
<gene>
    <name evidence="10" type="ORF">E5L68_007230</name>
</gene>
<dbReference type="Proteomes" id="UP001517367">
    <property type="component" value="Unassembled WGS sequence"/>
</dbReference>
<keyword evidence="4 7" id="KW-0133">Cell shape</keyword>
<dbReference type="EMBL" id="SRMP02000010">
    <property type="protein sequence ID" value="MFN0291179.1"/>
    <property type="molecule type" value="Genomic_DNA"/>
</dbReference>
<dbReference type="GO" id="GO:0016740">
    <property type="term" value="F:transferase activity"/>
    <property type="evidence" value="ECO:0007669"/>
    <property type="project" value="UniProtKB-KW"/>
</dbReference>
<dbReference type="RefSeq" id="WP_138730390.1">
    <property type="nucleotide sequence ID" value="NZ_SRMP02000010.1"/>
</dbReference>
<feature type="transmembrane region" description="Helical" evidence="8">
    <location>
        <begin position="9"/>
        <end position="26"/>
    </location>
</feature>
<dbReference type="PANTHER" id="PTHR36699:SF1">
    <property type="entry name" value="L,D-TRANSPEPTIDASE YAFK-RELATED"/>
    <property type="match status" value="1"/>
</dbReference>
<sequence>MKNTIGKKLFYVVCIFIIAIGAYNIWPEHKLAADAKIDFLLVEKSMRTMKAYSGTQLLKTYKISLGENPTGHKVFEGDEKTPEGIYAINDRNPHSGYHKNLGVSYPNVTDREKAKTIGKSPGGDIKIHGLRNGAFRMINKLHRLTDWTNGCIAVTNSEIDELYKAVVPNAKIEIRP</sequence>
<evidence type="ECO:0000256" key="7">
    <source>
        <dbReference type="PROSITE-ProRule" id="PRU01373"/>
    </source>
</evidence>
<keyword evidence="8" id="KW-1133">Transmembrane helix</keyword>
<evidence type="ECO:0000256" key="6">
    <source>
        <dbReference type="ARBA" id="ARBA00023316"/>
    </source>
</evidence>
<name>A0ABW9JHQ5_9SPHI</name>
<evidence type="ECO:0000256" key="5">
    <source>
        <dbReference type="ARBA" id="ARBA00022984"/>
    </source>
</evidence>
<comment type="caution">
    <text evidence="10">The sequence shown here is derived from an EMBL/GenBank/DDBJ whole genome shotgun (WGS) entry which is preliminary data.</text>
</comment>
<proteinExistence type="inferred from homology"/>
<dbReference type="Pfam" id="PF03734">
    <property type="entry name" value="YkuD"/>
    <property type="match status" value="1"/>
</dbReference>
<dbReference type="EC" id="2.-.-.-" evidence="10"/>
<evidence type="ECO:0000256" key="1">
    <source>
        <dbReference type="ARBA" id="ARBA00004752"/>
    </source>
</evidence>
<evidence type="ECO:0000256" key="3">
    <source>
        <dbReference type="ARBA" id="ARBA00022679"/>
    </source>
</evidence>
<keyword evidence="11" id="KW-1185">Reference proteome</keyword>
<dbReference type="InterPro" id="IPR038063">
    <property type="entry name" value="Transpep_catalytic_dom"/>
</dbReference>
<evidence type="ECO:0000256" key="4">
    <source>
        <dbReference type="ARBA" id="ARBA00022960"/>
    </source>
</evidence>
<organism evidence="10 11">
    <name type="scientific">Pedobacter helvus</name>
    <dbReference type="NCBI Taxonomy" id="2563444"/>
    <lineage>
        <taxon>Bacteria</taxon>
        <taxon>Pseudomonadati</taxon>
        <taxon>Bacteroidota</taxon>
        <taxon>Sphingobacteriia</taxon>
        <taxon>Sphingobacteriales</taxon>
        <taxon>Sphingobacteriaceae</taxon>
        <taxon>Pedobacter</taxon>
    </lineage>
</organism>
<dbReference type="PANTHER" id="PTHR36699">
    <property type="entry name" value="LD-TRANSPEPTIDASE"/>
    <property type="match status" value="1"/>
</dbReference>
<feature type="active site" description="Proton donor/acceptor" evidence="7">
    <location>
        <position position="128"/>
    </location>
</feature>
<evidence type="ECO:0000313" key="11">
    <source>
        <dbReference type="Proteomes" id="UP001517367"/>
    </source>
</evidence>
<keyword evidence="6 7" id="KW-0961">Cell wall biogenesis/degradation</keyword>
<evidence type="ECO:0000256" key="2">
    <source>
        <dbReference type="ARBA" id="ARBA00005992"/>
    </source>
</evidence>
<keyword evidence="8" id="KW-0472">Membrane</keyword>
<feature type="domain" description="L,D-TPase catalytic" evidence="9">
    <location>
        <begin position="38"/>
        <end position="175"/>
    </location>
</feature>
<dbReference type="PROSITE" id="PS52029">
    <property type="entry name" value="LD_TPASE"/>
    <property type="match status" value="1"/>
</dbReference>
<comment type="pathway">
    <text evidence="1 7">Cell wall biogenesis; peptidoglycan biosynthesis.</text>
</comment>
<feature type="active site" description="Nucleophile" evidence="7">
    <location>
        <position position="151"/>
    </location>
</feature>
<dbReference type="Gene3D" id="2.40.440.10">
    <property type="entry name" value="L,D-transpeptidase catalytic domain-like"/>
    <property type="match status" value="1"/>
</dbReference>
<dbReference type="SUPFAM" id="SSF141523">
    <property type="entry name" value="L,D-transpeptidase catalytic domain-like"/>
    <property type="match status" value="1"/>
</dbReference>
<accession>A0ABW9JHQ5</accession>
<evidence type="ECO:0000256" key="8">
    <source>
        <dbReference type="SAM" id="Phobius"/>
    </source>
</evidence>
<keyword evidence="5 7" id="KW-0573">Peptidoglycan synthesis</keyword>